<keyword evidence="2" id="KW-0378">Hydrolase</keyword>
<keyword evidence="3" id="KW-0067">ATP-binding</keyword>
<protein>
    <recommendedName>
        <fullName evidence="4">SNF2 N-terminal domain-containing protein</fullName>
    </recommendedName>
</protein>
<gene>
    <name evidence="5" type="ORF">DYB26_008127</name>
</gene>
<dbReference type="GO" id="GO:0005634">
    <property type="term" value="C:nucleus"/>
    <property type="evidence" value="ECO:0007669"/>
    <property type="project" value="TreeGrafter"/>
</dbReference>
<proteinExistence type="predicted"/>
<comment type="caution">
    <text evidence="5">The sequence shown here is derived from an EMBL/GenBank/DDBJ whole genome shotgun (WGS) entry which is preliminary data.</text>
</comment>
<organism evidence="5 6">
    <name type="scientific">Aphanomyces astaci</name>
    <name type="common">Crayfish plague agent</name>
    <dbReference type="NCBI Taxonomy" id="112090"/>
    <lineage>
        <taxon>Eukaryota</taxon>
        <taxon>Sar</taxon>
        <taxon>Stramenopiles</taxon>
        <taxon>Oomycota</taxon>
        <taxon>Saprolegniomycetes</taxon>
        <taxon>Saprolegniales</taxon>
        <taxon>Verrucalvaceae</taxon>
        <taxon>Aphanomyces</taxon>
    </lineage>
</organism>
<feature type="domain" description="SNF2 N-terminal" evidence="4">
    <location>
        <begin position="2"/>
        <end position="36"/>
    </location>
</feature>
<dbReference type="GO" id="GO:0006281">
    <property type="term" value="P:DNA repair"/>
    <property type="evidence" value="ECO:0007669"/>
    <property type="project" value="TreeGrafter"/>
</dbReference>
<keyword evidence="1" id="KW-0547">Nucleotide-binding</keyword>
<dbReference type="EMBL" id="QUTF01011600">
    <property type="protein sequence ID" value="RHZ27811.1"/>
    <property type="molecule type" value="Genomic_DNA"/>
</dbReference>
<dbReference type="PANTHER" id="PTHR45626">
    <property type="entry name" value="TRANSCRIPTION TERMINATION FACTOR 2-RELATED"/>
    <property type="match status" value="1"/>
</dbReference>
<evidence type="ECO:0000256" key="3">
    <source>
        <dbReference type="ARBA" id="ARBA00022840"/>
    </source>
</evidence>
<dbReference type="Proteomes" id="UP000286510">
    <property type="component" value="Unassembled WGS sequence"/>
</dbReference>
<sequence length="205" mass="23303">QAACQLSARARWCVTGTPIQNRLDDVHTLFRFLGLPAVESDVHLEQLLEQCMLRRLKTALPVALPTKTEHLLKLTFATDAEIAWYAAVRQSTRDQVHEHLQARRPGRHIFELLLRLRQVCDSPRLVPQDHTSPSTVHMSTKMHVLFDHLQRAKKEGAAVLVISQWTSFLDMIQDQLDVTNPAIRCGRLDGRMSAAVCILPMMLIM</sequence>
<reference evidence="5 6" key="1">
    <citation type="submission" date="2018-08" db="EMBL/GenBank/DDBJ databases">
        <title>Aphanomyces genome sequencing and annotation.</title>
        <authorList>
            <person name="Minardi D."/>
            <person name="Oidtmann B."/>
            <person name="Van Der Giezen M."/>
            <person name="Studholme D.J."/>
        </authorList>
    </citation>
    <scope>NUCLEOTIDE SEQUENCE [LARGE SCALE GENOMIC DNA]</scope>
    <source>
        <strain evidence="5 6">FDL457</strain>
    </source>
</reference>
<dbReference type="GO" id="GO:0005524">
    <property type="term" value="F:ATP binding"/>
    <property type="evidence" value="ECO:0007669"/>
    <property type="project" value="UniProtKB-KW"/>
</dbReference>
<evidence type="ECO:0000256" key="1">
    <source>
        <dbReference type="ARBA" id="ARBA00022741"/>
    </source>
</evidence>
<dbReference type="Pfam" id="PF00176">
    <property type="entry name" value="SNF2-rel_dom"/>
    <property type="match status" value="2"/>
</dbReference>
<dbReference type="InterPro" id="IPR027417">
    <property type="entry name" value="P-loop_NTPase"/>
</dbReference>
<dbReference type="AlphaFoldDB" id="A0A418FDK4"/>
<dbReference type="InterPro" id="IPR038718">
    <property type="entry name" value="SNF2-like_sf"/>
</dbReference>
<evidence type="ECO:0000259" key="4">
    <source>
        <dbReference type="Pfam" id="PF00176"/>
    </source>
</evidence>
<dbReference type="Gene3D" id="3.40.50.10810">
    <property type="entry name" value="Tandem AAA-ATPase domain"/>
    <property type="match status" value="1"/>
</dbReference>
<dbReference type="GO" id="GO:0008094">
    <property type="term" value="F:ATP-dependent activity, acting on DNA"/>
    <property type="evidence" value="ECO:0007669"/>
    <property type="project" value="TreeGrafter"/>
</dbReference>
<evidence type="ECO:0000256" key="2">
    <source>
        <dbReference type="ARBA" id="ARBA00022801"/>
    </source>
</evidence>
<dbReference type="Gene3D" id="3.40.50.300">
    <property type="entry name" value="P-loop containing nucleotide triphosphate hydrolases"/>
    <property type="match status" value="1"/>
</dbReference>
<name>A0A418FDK4_APHAT</name>
<dbReference type="InterPro" id="IPR000330">
    <property type="entry name" value="SNF2_N"/>
</dbReference>
<evidence type="ECO:0000313" key="6">
    <source>
        <dbReference type="Proteomes" id="UP000286510"/>
    </source>
</evidence>
<dbReference type="InterPro" id="IPR050628">
    <property type="entry name" value="SNF2_RAD54_helicase_TF"/>
</dbReference>
<feature type="non-terminal residue" evidence="5">
    <location>
        <position position="1"/>
    </location>
</feature>
<evidence type="ECO:0000313" key="5">
    <source>
        <dbReference type="EMBL" id="RHZ27811.1"/>
    </source>
</evidence>
<feature type="domain" description="SNF2 N-terminal" evidence="4">
    <location>
        <begin position="43"/>
        <end position="125"/>
    </location>
</feature>
<dbReference type="PANTHER" id="PTHR45626:SF22">
    <property type="entry name" value="DNA REPAIR PROTEIN RAD5"/>
    <property type="match status" value="1"/>
</dbReference>
<dbReference type="GO" id="GO:0016787">
    <property type="term" value="F:hydrolase activity"/>
    <property type="evidence" value="ECO:0007669"/>
    <property type="project" value="UniProtKB-KW"/>
</dbReference>
<dbReference type="SUPFAM" id="SSF52540">
    <property type="entry name" value="P-loop containing nucleoside triphosphate hydrolases"/>
    <property type="match status" value="2"/>
</dbReference>
<accession>A0A418FDK4</accession>